<dbReference type="EMBL" id="FO082052">
    <property type="protein sequence ID" value="CCE80730.1"/>
    <property type="molecule type" value="Genomic_DNA"/>
</dbReference>
<dbReference type="AlphaFoldDB" id="G8YK85"/>
<accession>G8YK85</accession>
<gene>
    <name evidence="1" type="primary">Piso0_003058</name>
    <name evidence="1" type="ORF">GNLVRS01_PISO0G03966g</name>
    <name evidence="2" type="ORF">GNLVRS01_PISO0H03967g</name>
</gene>
<keyword evidence="3" id="KW-1185">Reference proteome</keyword>
<name>G8YK85_PICSO</name>
<dbReference type="EMBL" id="FO082053">
    <property type="protein sequence ID" value="CCE79965.1"/>
    <property type="molecule type" value="Genomic_DNA"/>
</dbReference>
<dbReference type="HOGENOM" id="CLU_2085646_0_0_1"/>
<dbReference type="Proteomes" id="UP000005222">
    <property type="component" value="Chromosome G"/>
</dbReference>
<protein>
    <submittedName>
        <fullName evidence="1">Piso0_003058 protein</fullName>
    </submittedName>
</protein>
<sequence>MHFSCSFPDKTGVMCVFPCTPCETRMLTRLLKVKLPAKGYCPKVSCHHIQDSGGAGVSPPSPLAQARLGAPGLLPHVLASDREKGKRQSRMQPGCQKSTVWFRISTARTTVWAQRVV</sequence>
<dbReference type="InParanoid" id="G8YK85"/>
<reference evidence="1" key="1">
    <citation type="submission" date="2011-10" db="EMBL/GenBank/DDBJ databases">
        <authorList>
            <person name="Genoscope - CEA"/>
        </authorList>
    </citation>
    <scope>NUCLEOTIDE SEQUENCE</scope>
</reference>
<dbReference type="Proteomes" id="UP000005222">
    <property type="component" value="Chromosome H"/>
</dbReference>
<proteinExistence type="predicted"/>
<reference evidence="3" key="2">
    <citation type="journal article" date="2012" name="G3 (Bethesda)">
        <title>Pichia sorbitophila, an interspecies yeast hybrid reveals early steps of genome resolution following polyploidization.</title>
        <authorList>
            <person name="Leh Louis V."/>
            <person name="Despons L."/>
            <person name="Friedrich A."/>
            <person name="Martin T."/>
            <person name="Durrens P."/>
            <person name="Casaregola S."/>
            <person name="Neuveglise C."/>
            <person name="Fairhead C."/>
            <person name="Marck C."/>
            <person name="Cruz J.A."/>
            <person name="Straub M.L."/>
            <person name="Kugler V."/>
            <person name="Sacerdot C."/>
            <person name="Uzunov Z."/>
            <person name="Thierry A."/>
            <person name="Weiss S."/>
            <person name="Bleykasten C."/>
            <person name="De Montigny J."/>
            <person name="Jacques N."/>
            <person name="Jung P."/>
            <person name="Lemaire M."/>
            <person name="Mallet S."/>
            <person name="Morel G."/>
            <person name="Richard G.F."/>
            <person name="Sarkar A."/>
            <person name="Savel G."/>
            <person name="Schacherer J."/>
            <person name="Seret M.L."/>
            <person name="Talla E."/>
            <person name="Samson G."/>
            <person name="Jubin C."/>
            <person name="Poulain J."/>
            <person name="Vacherie B."/>
            <person name="Barbe V."/>
            <person name="Pelletier E."/>
            <person name="Sherman D.J."/>
            <person name="Westhof E."/>
            <person name="Weissenbach J."/>
            <person name="Baret P.V."/>
            <person name="Wincker P."/>
            <person name="Gaillardin C."/>
            <person name="Dujon B."/>
            <person name="Souciet J.L."/>
        </authorList>
    </citation>
    <scope>NUCLEOTIDE SEQUENCE [LARGE SCALE GENOMIC DNA]</scope>
    <source>
        <strain evidence="3">ATCC MYA-4447 / BCRC 22081 / CBS 7064 / NBRC 10061 / NRRL Y-12695</strain>
    </source>
</reference>
<evidence type="ECO:0000313" key="2">
    <source>
        <dbReference type="EMBL" id="CCE80730.1"/>
    </source>
</evidence>
<organism evidence="1 3">
    <name type="scientific">Pichia sorbitophila (strain ATCC MYA-4447 / BCRC 22081 / CBS 7064 / NBRC 10061 / NRRL Y-12695)</name>
    <name type="common">Hybrid yeast</name>
    <dbReference type="NCBI Taxonomy" id="559304"/>
    <lineage>
        <taxon>Eukaryota</taxon>
        <taxon>Fungi</taxon>
        <taxon>Dikarya</taxon>
        <taxon>Ascomycota</taxon>
        <taxon>Saccharomycotina</taxon>
        <taxon>Pichiomycetes</taxon>
        <taxon>Debaryomycetaceae</taxon>
        <taxon>Millerozyma</taxon>
    </lineage>
</organism>
<evidence type="ECO:0000313" key="1">
    <source>
        <dbReference type="EMBL" id="CCE79965.1"/>
    </source>
</evidence>
<evidence type="ECO:0000313" key="3">
    <source>
        <dbReference type="Proteomes" id="UP000005222"/>
    </source>
</evidence>